<reference evidence="1 2" key="1">
    <citation type="submission" date="2018-03" db="EMBL/GenBank/DDBJ databases">
        <title>The ancient ancestry and fast evolution of plastids.</title>
        <authorList>
            <person name="Moore K.R."/>
            <person name="Magnabosco C."/>
            <person name="Momper L."/>
            <person name="Gold D.A."/>
            <person name="Bosak T."/>
            <person name="Fournier G.P."/>
        </authorList>
    </citation>
    <scope>NUCLEOTIDE SEQUENCE [LARGE SCALE GENOMIC DNA]</scope>
    <source>
        <strain evidence="1 2">CCALA 016</strain>
    </source>
</reference>
<comment type="caution">
    <text evidence="1">The sequence shown here is derived from an EMBL/GenBank/DDBJ whole genome shotgun (WGS) entry which is preliminary data.</text>
</comment>
<name>A0A2T1LV03_9CHRO</name>
<dbReference type="SUPFAM" id="SSF141571">
    <property type="entry name" value="Pentapeptide repeat-like"/>
    <property type="match status" value="1"/>
</dbReference>
<dbReference type="Proteomes" id="UP000239001">
    <property type="component" value="Unassembled WGS sequence"/>
</dbReference>
<proteinExistence type="predicted"/>
<evidence type="ECO:0000313" key="2">
    <source>
        <dbReference type="Proteomes" id="UP000239001"/>
    </source>
</evidence>
<dbReference type="InterPro" id="IPR001646">
    <property type="entry name" value="5peptide_repeat"/>
</dbReference>
<dbReference type="Gene3D" id="2.160.20.80">
    <property type="entry name" value="E3 ubiquitin-protein ligase SopA"/>
    <property type="match status" value="1"/>
</dbReference>
<accession>A0A2T1LV03</accession>
<sequence>MFKSTATIELQKSYDSGERKFHKIELRRADLRGLNLSYADLSGADLSYANLREVDLTGANLSEANLNEADLTGANLQQANLEGAYLIKAYLIKTNLKETNLSKAYLTGAYLTKSDCSHANLSGAYLNSSKITGTIMTGSYYDQYTHFDSSFDPIKNDLKQINQLNLETNITIIELINTFNYLSQISIHYLGHTMTTRYWEKARPKHEWLSQFQFNRLSKITFLGESKQTINFAQVQDIQEWTNCFINSCSKIIQDFPRMIDPKQVAFEIAAVDLSSDEASLAVSQPNH</sequence>
<reference evidence="1 2" key="2">
    <citation type="submission" date="2018-03" db="EMBL/GenBank/DDBJ databases">
        <authorList>
            <person name="Keele B.F."/>
        </authorList>
    </citation>
    <scope>NUCLEOTIDE SEQUENCE [LARGE SCALE GENOMIC DNA]</scope>
    <source>
        <strain evidence="1 2">CCALA 016</strain>
    </source>
</reference>
<dbReference type="InterPro" id="IPR051082">
    <property type="entry name" value="Pentapeptide-BTB/POZ_domain"/>
</dbReference>
<organism evidence="1 2">
    <name type="scientific">Aphanothece hegewaldii CCALA 016</name>
    <dbReference type="NCBI Taxonomy" id="2107694"/>
    <lineage>
        <taxon>Bacteria</taxon>
        <taxon>Bacillati</taxon>
        <taxon>Cyanobacteriota</taxon>
        <taxon>Cyanophyceae</taxon>
        <taxon>Oscillatoriophycideae</taxon>
        <taxon>Chroococcales</taxon>
        <taxon>Aphanothecaceae</taxon>
        <taxon>Aphanothece</taxon>
    </lineage>
</organism>
<dbReference type="OrthoDB" id="528641at2"/>
<dbReference type="Pfam" id="PF00805">
    <property type="entry name" value="Pentapeptide"/>
    <property type="match status" value="2"/>
</dbReference>
<gene>
    <name evidence="1" type="ORF">C7H19_16600</name>
</gene>
<keyword evidence="2" id="KW-1185">Reference proteome</keyword>
<dbReference type="AlphaFoldDB" id="A0A2T1LV03"/>
<dbReference type="PANTHER" id="PTHR14136">
    <property type="entry name" value="BTB_POZ DOMAIN-CONTAINING PROTEIN KCTD9"/>
    <property type="match status" value="1"/>
</dbReference>
<dbReference type="RefSeq" id="WP_106458040.1">
    <property type="nucleotide sequence ID" value="NZ_PXOH01000020.1"/>
</dbReference>
<dbReference type="EMBL" id="PXOH01000020">
    <property type="protein sequence ID" value="PSF35400.1"/>
    <property type="molecule type" value="Genomic_DNA"/>
</dbReference>
<dbReference type="PANTHER" id="PTHR14136:SF17">
    <property type="entry name" value="BTB_POZ DOMAIN-CONTAINING PROTEIN KCTD9"/>
    <property type="match status" value="1"/>
</dbReference>
<protein>
    <submittedName>
        <fullName evidence="1">Pentapeptide repeat-containing protein</fullName>
    </submittedName>
</protein>
<evidence type="ECO:0000313" key="1">
    <source>
        <dbReference type="EMBL" id="PSF35400.1"/>
    </source>
</evidence>